<organism evidence="2 3">
    <name type="scientific">Nocardioides nanhaiensis</name>
    <dbReference type="NCBI Taxonomy" id="1476871"/>
    <lineage>
        <taxon>Bacteria</taxon>
        <taxon>Bacillati</taxon>
        <taxon>Actinomycetota</taxon>
        <taxon>Actinomycetes</taxon>
        <taxon>Propionibacteriales</taxon>
        <taxon>Nocardioidaceae</taxon>
        <taxon>Nocardioides</taxon>
    </lineage>
</organism>
<comment type="caution">
    <text evidence="2">The sequence shown here is derived from an EMBL/GenBank/DDBJ whole genome shotgun (WGS) entry which is preliminary data.</text>
</comment>
<sequence>MAGREEARLVELVDQARPRAIDREADEWERRAHTLEEAVRAIEAAAARHPEIGGQTGPAMAQALAVAADALSVKARDLHRGSQALRDVAHATQEAKQERERVDQRHPRQGGGEVVLREEESRRAADDHENAFRRGIAVMKEIQVGKDPRTATIPVETPVVEEPTRWRSTENEEKGEVGLHPGDPEWDDPEDMVGGSAGYGMGTVALGGAGALGLAAGAAGAARAAASAASAAPAAALGRMGGMAASAPAVLGGAGAMGGGRGGSEMAGGAPGRTHRAARGGGGGLLGGRRGGKRDDEAPAKDRDLHDDGEGWLDDEGGPGILR</sequence>
<evidence type="ECO:0008006" key="4">
    <source>
        <dbReference type="Google" id="ProtNLM"/>
    </source>
</evidence>
<feature type="compositionally biased region" description="Gly residues" evidence="1">
    <location>
        <begin position="259"/>
        <end position="271"/>
    </location>
</feature>
<evidence type="ECO:0000313" key="3">
    <source>
        <dbReference type="Proteomes" id="UP001500621"/>
    </source>
</evidence>
<feature type="compositionally biased region" description="Basic and acidic residues" evidence="1">
    <location>
        <begin position="115"/>
        <end position="126"/>
    </location>
</feature>
<dbReference type="Proteomes" id="UP001500621">
    <property type="component" value="Unassembled WGS sequence"/>
</dbReference>
<gene>
    <name evidence="2" type="ORF">GCM10023226_25840</name>
</gene>
<name>A0ABP8WE50_9ACTN</name>
<feature type="compositionally biased region" description="Basic and acidic residues" evidence="1">
    <location>
        <begin position="162"/>
        <end position="177"/>
    </location>
</feature>
<evidence type="ECO:0000256" key="1">
    <source>
        <dbReference type="SAM" id="MobiDB-lite"/>
    </source>
</evidence>
<evidence type="ECO:0000313" key="2">
    <source>
        <dbReference type="EMBL" id="GAA4686874.1"/>
    </source>
</evidence>
<reference evidence="3" key="1">
    <citation type="journal article" date="2019" name="Int. J. Syst. Evol. Microbiol.">
        <title>The Global Catalogue of Microorganisms (GCM) 10K type strain sequencing project: providing services to taxonomists for standard genome sequencing and annotation.</title>
        <authorList>
            <consortium name="The Broad Institute Genomics Platform"/>
            <consortium name="The Broad Institute Genome Sequencing Center for Infectious Disease"/>
            <person name="Wu L."/>
            <person name="Ma J."/>
        </authorList>
    </citation>
    <scope>NUCLEOTIDE SEQUENCE [LARGE SCALE GENOMIC DNA]</scope>
    <source>
        <strain evidence="3">JCM 18127</strain>
    </source>
</reference>
<feature type="compositionally biased region" description="Gly residues" evidence="1">
    <location>
        <begin position="279"/>
        <end position="289"/>
    </location>
</feature>
<proteinExistence type="predicted"/>
<dbReference type="EMBL" id="BAABIM010000002">
    <property type="protein sequence ID" value="GAA4686874.1"/>
    <property type="molecule type" value="Genomic_DNA"/>
</dbReference>
<feature type="region of interest" description="Disordered" evidence="1">
    <location>
        <begin position="161"/>
        <end position="188"/>
    </location>
</feature>
<accession>A0ABP8WE50</accession>
<feature type="region of interest" description="Disordered" evidence="1">
    <location>
        <begin position="259"/>
        <end position="323"/>
    </location>
</feature>
<dbReference type="RefSeq" id="WP_345266434.1">
    <property type="nucleotide sequence ID" value="NZ_BAABIM010000002.1"/>
</dbReference>
<feature type="compositionally biased region" description="Basic and acidic residues" evidence="1">
    <location>
        <begin position="87"/>
        <end position="106"/>
    </location>
</feature>
<feature type="region of interest" description="Disordered" evidence="1">
    <location>
        <begin position="87"/>
        <end position="126"/>
    </location>
</feature>
<protein>
    <recommendedName>
        <fullName evidence="4">PPE domain-containing protein</fullName>
    </recommendedName>
</protein>
<keyword evidence="3" id="KW-1185">Reference proteome</keyword>
<feature type="compositionally biased region" description="Basic and acidic residues" evidence="1">
    <location>
        <begin position="293"/>
        <end position="309"/>
    </location>
</feature>